<dbReference type="GO" id="GO:0030313">
    <property type="term" value="C:cell envelope"/>
    <property type="evidence" value="ECO:0007669"/>
    <property type="project" value="UniProtKB-SubCell"/>
</dbReference>
<dbReference type="PRINTS" id="PR01490">
    <property type="entry name" value="RTXTOXIND"/>
</dbReference>
<organism evidence="5 6">
    <name type="scientific">Anabaena sphaerica FACHB-251</name>
    <dbReference type="NCBI Taxonomy" id="2692883"/>
    <lineage>
        <taxon>Bacteria</taxon>
        <taxon>Bacillati</taxon>
        <taxon>Cyanobacteriota</taxon>
        <taxon>Cyanophyceae</taxon>
        <taxon>Nostocales</taxon>
        <taxon>Nostocaceae</taxon>
        <taxon>Anabaena</taxon>
    </lineage>
</organism>
<reference evidence="6" key="1">
    <citation type="journal article" date="2020" name="ISME J.">
        <title>Comparative genomics reveals insights into cyanobacterial evolution and habitat adaptation.</title>
        <authorList>
            <person name="Chen M.Y."/>
            <person name="Teng W.K."/>
            <person name="Zhao L."/>
            <person name="Hu C.X."/>
            <person name="Zhou Y.K."/>
            <person name="Han B.P."/>
            <person name="Song L.R."/>
            <person name="Shu W.S."/>
        </authorList>
    </citation>
    <scope>NUCLEOTIDE SEQUENCE [LARGE SCALE GENOMIC DNA]</scope>
    <source>
        <strain evidence="6">FACHB-251</strain>
    </source>
</reference>
<protein>
    <submittedName>
        <fullName evidence="5">ABC exporter membrane fusion protein</fullName>
    </submittedName>
</protein>
<sequence>MMRDLAFKPNSRPIIMLGTAIIVGVGGLQGYRILQEQSKTAKITQASQVSIPQIKTVTALGRLEPKGKVIKLSAPTSSQGSRVEQLLVKEGDKVKAGQVIAILDNRPRLQAAYQEAQAAVKIAQVNLEKVQAGAKVGEIEAQKAEIDRIKAQKLGDVTGQREAVARLEAQWQGETTAQRATINKLQAELKNAQVELQRYQQLYQDGAISQSLFDSKKLSFDTITQQLSEARANLNRIDSTGRKQVSEAKTALNRINSTGSKQVTSAQATLNQIAEVRPVDVAAAKAEINRSIAAAQQAKANLDQSYVKSPQNGVIFDIHTRAGEIVSNDGIVEIGQPNQMYAVVEVYQSDISKIRPQQKVKISSNSLPGELQGTVDWLAWQVKRQNVINSDPSENIDSRVVEVYVQLDKGSSDKAAKFTNLQVKAVISL</sequence>
<accession>A0A927A0N5</accession>
<dbReference type="InterPro" id="IPR014315">
    <property type="entry name" value="ABC_heterocyst_DevB"/>
</dbReference>
<dbReference type="InterPro" id="IPR058624">
    <property type="entry name" value="MdtA-like_HH"/>
</dbReference>
<gene>
    <name evidence="5" type="ORF">H6G06_09290</name>
</gene>
<evidence type="ECO:0000256" key="1">
    <source>
        <dbReference type="ARBA" id="ARBA00004196"/>
    </source>
</evidence>
<dbReference type="NCBIfam" id="TIGR02971">
    <property type="entry name" value="heterocyst_DevB"/>
    <property type="match status" value="1"/>
</dbReference>
<dbReference type="EMBL" id="JACJQU010000004">
    <property type="protein sequence ID" value="MBD2293678.1"/>
    <property type="molecule type" value="Genomic_DNA"/>
</dbReference>
<keyword evidence="6" id="KW-1185">Reference proteome</keyword>
<evidence type="ECO:0000256" key="2">
    <source>
        <dbReference type="ARBA" id="ARBA00023054"/>
    </source>
</evidence>
<proteinExistence type="predicted"/>
<name>A0A927A0N5_9NOST</name>
<dbReference type="Pfam" id="PF25876">
    <property type="entry name" value="HH_MFP_RND"/>
    <property type="match status" value="1"/>
</dbReference>
<evidence type="ECO:0000313" key="5">
    <source>
        <dbReference type="EMBL" id="MBD2293678.1"/>
    </source>
</evidence>
<dbReference type="InterPro" id="IPR050465">
    <property type="entry name" value="UPF0194_transport"/>
</dbReference>
<evidence type="ECO:0000313" key="6">
    <source>
        <dbReference type="Proteomes" id="UP000662185"/>
    </source>
</evidence>
<evidence type="ECO:0000256" key="3">
    <source>
        <dbReference type="SAM" id="Coils"/>
    </source>
</evidence>
<dbReference type="SUPFAM" id="SSF111369">
    <property type="entry name" value="HlyD-like secretion proteins"/>
    <property type="match status" value="3"/>
</dbReference>
<dbReference type="Gene3D" id="1.10.287.470">
    <property type="entry name" value="Helix hairpin bin"/>
    <property type="match status" value="1"/>
</dbReference>
<dbReference type="AlphaFoldDB" id="A0A927A0N5"/>
<dbReference type="PANTHER" id="PTHR32347:SF27">
    <property type="entry name" value="RND EFFLUX PUMP MEMBRANE FUSION PROTEIN BARREL-SANDWICH DOMAIN-CONTAINING PROTEIN"/>
    <property type="match status" value="1"/>
</dbReference>
<evidence type="ECO:0000259" key="4">
    <source>
        <dbReference type="Pfam" id="PF25876"/>
    </source>
</evidence>
<comment type="subcellular location">
    <subcellularLocation>
        <location evidence="1">Cell envelope</location>
    </subcellularLocation>
</comment>
<feature type="domain" description="Multidrug resistance protein MdtA-like alpha-helical hairpin" evidence="4">
    <location>
        <begin position="177"/>
        <end position="235"/>
    </location>
</feature>
<dbReference type="Proteomes" id="UP000662185">
    <property type="component" value="Unassembled WGS sequence"/>
</dbReference>
<keyword evidence="2 3" id="KW-0175">Coiled coil</keyword>
<dbReference type="PANTHER" id="PTHR32347">
    <property type="entry name" value="EFFLUX SYSTEM COMPONENT YKNX-RELATED"/>
    <property type="match status" value="1"/>
</dbReference>
<dbReference type="Gene3D" id="2.40.50.100">
    <property type="match status" value="1"/>
</dbReference>
<comment type="caution">
    <text evidence="5">The sequence shown here is derived from an EMBL/GenBank/DDBJ whole genome shotgun (WGS) entry which is preliminary data.</text>
</comment>
<feature type="coiled-coil region" evidence="3">
    <location>
        <begin position="175"/>
        <end position="202"/>
    </location>
</feature>
<dbReference type="Gene3D" id="2.40.30.170">
    <property type="match status" value="1"/>
</dbReference>
<dbReference type="RefSeq" id="WP_190559334.1">
    <property type="nucleotide sequence ID" value="NZ_JACJQU010000004.1"/>
</dbReference>